<proteinExistence type="predicted"/>
<dbReference type="AlphaFoldDB" id="A0AAD5Y6Q2"/>
<dbReference type="EMBL" id="JADGKB010000068">
    <property type="protein sequence ID" value="KAJ3255324.1"/>
    <property type="molecule type" value="Genomic_DNA"/>
</dbReference>
<dbReference type="InterPro" id="IPR046342">
    <property type="entry name" value="CBS_dom_sf"/>
</dbReference>
<organism evidence="5 6">
    <name type="scientific">Boothiomyces macroporosus</name>
    <dbReference type="NCBI Taxonomy" id="261099"/>
    <lineage>
        <taxon>Eukaryota</taxon>
        <taxon>Fungi</taxon>
        <taxon>Fungi incertae sedis</taxon>
        <taxon>Chytridiomycota</taxon>
        <taxon>Chytridiomycota incertae sedis</taxon>
        <taxon>Chytridiomycetes</taxon>
        <taxon>Rhizophydiales</taxon>
        <taxon>Terramycetaceae</taxon>
        <taxon>Boothiomyces</taxon>
    </lineage>
</organism>
<dbReference type="SUPFAM" id="SSF54631">
    <property type="entry name" value="CBS-domain pair"/>
    <property type="match status" value="2"/>
</dbReference>
<keyword evidence="2 3" id="KW-0129">CBS domain</keyword>
<dbReference type="PROSITE" id="PS51371">
    <property type="entry name" value="CBS"/>
    <property type="match status" value="2"/>
</dbReference>
<keyword evidence="1" id="KW-0677">Repeat</keyword>
<feature type="domain" description="CBS" evidence="4">
    <location>
        <begin position="38"/>
        <end position="101"/>
    </location>
</feature>
<name>A0AAD5Y6Q2_9FUNG</name>
<feature type="domain" description="CBS" evidence="4">
    <location>
        <begin position="231"/>
        <end position="287"/>
    </location>
</feature>
<evidence type="ECO:0000313" key="5">
    <source>
        <dbReference type="EMBL" id="KAJ3255324.1"/>
    </source>
</evidence>
<protein>
    <recommendedName>
        <fullName evidence="4">CBS domain-containing protein</fullName>
    </recommendedName>
</protein>
<comment type="caution">
    <text evidence="5">The sequence shown here is derived from an EMBL/GenBank/DDBJ whole genome shotgun (WGS) entry which is preliminary data.</text>
</comment>
<evidence type="ECO:0000313" key="6">
    <source>
        <dbReference type="Proteomes" id="UP001210925"/>
    </source>
</evidence>
<dbReference type="Pfam" id="PF00571">
    <property type="entry name" value="CBS"/>
    <property type="match status" value="2"/>
</dbReference>
<keyword evidence="6" id="KW-1185">Reference proteome</keyword>
<gene>
    <name evidence="5" type="ORF">HK103_006347</name>
</gene>
<dbReference type="PANTHER" id="PTHR13780">
    <property type="entry name" value="AMP-ACTIVATED PROTEIN KINASE, GAMMA REGULATORY SUBUNIT"/>
    <property type="match status" value="1"/>
</dbReference>
<dbReference type="CDD" id="cd02205">
    <property type="entry name" value="CBS_pair_SF"/>
    <property type="match status" value="2"/>
</dbReference>
<dbReference type="InterPro" id="IPR050511">
    <property type="entry name" value="AMPK_gamma/SDS23_families"/>
</dbReference>
<evidence type="ECO:0000256" key="1">
    <source>
        <dbReference type="ARBA" id="ARBA00022737"/>
    </source>
</evidence>
<evidence type="ECO:0000256" key="3">
    <source>
        <dbReference type="PROSITE-ProRule" id="PRU00703"/>
    </source>
</evidence>
<sequence length="363" mass="40455">MLVHQNQTVQVPTKVLSCYEVLDTFSISHVIKFKNANGSRAIIDVNEATPLSEVLQTLKDNNILAVPIYRTSSDYSAKIYTGIVSVHDILSFAYFQQIFDKDTIVSKDELSAAVNSFVKKQFFESPVKNILRRREEPVPFIFSSTDSISNLIKAFTVGGHHRVLVVDSDIMVDSLVGPIPTSSTLSIISQMDLVNYLYASDIDQTKLPPEFIQNIFTLPLSETHSPAKKKVGDSVIAINAFQPALAAFNIMQLNNIHALPVINSDDKIIGTISVKNLRGITMENIDKLALTAMEFLEIEDPVDAAYNKHTLDTTNVSCSVEHAVQIMLQDRIHHVWTISQNSDIRGCVTLTDILYLFTKRVSK</sequence>
<dbReference type="SMART" id="SM00116">
    <property type="entry name" value="CBS"/>
    <property type="match status" value="4"/>
</dbReference>
<dbReference type="Gene3D" id="3.10.580.10">
    <property type="entry name" value="CBS-domain"/>
    <property type="match status" value="2"/>
</dbReference>
<evidence type="ECO:0000259" key="4">
    <source>
        <dbReference type="PROSITE" id="PS51371"/>
    </source>
</evidence>
<evidence type="ECO:0000256" key="2">
    <source>
        <dbReference type="ARBA" id="ARBA00023122"/>
    </source>
</evidence>
<accession>A0AAD5Y6Q2</accession>
<dbReference type="Proteomes" id="UP001210925">
    <property type="component" value="Unassembled WGS sequence"/>
</dbReference>
<dbReference type="PANTHER" id="PTHR13780:SF128">
    <property type="entry name" value="CBS DOMAIN-CONTAINING PROTEIN"/>
    <property type="match status" value="1"/>
</dbReference>
<reference evidence="5" key="1">
    <citation type="submission" date="2020-05" db="EMBL/GenBank/DDBJ databases">
        <title>Phylogenomic resolution of chytrid fungi.</title>
        <authorList>
            <person name="Stajich J.E."/>
            <person name="Amses K."/>
            <person name="Simmons R."/>
            <person name="Seto K."/>
            <person name="Myers J."/>
            <person name="Bonds A."/>
            <person name="Quandt C.A."/>
            <person name="Barry K."/>
            <person name="Liu P."/>
            <person name="Grigoriev I."/>
            <person name="Longcore J.E."/>
            <person name="James T.Y."/>
        </authorList>
    </citation>
    <scope>NUCLEOTIDE SEQUENCE</scope>
    <source>
        <strain evidence="5">PLAUS21</strain>
    </source>
</reference>
<dbReference type="InterPro" id="IPR000644">
    <property type="entry name" value="CBS_dom"/>
</dbReference>